<dbReference type="SUPFAM" id="SSF51905">
    <property type="entry name" value="FAD/NAD(P)-binding domain"/>
    <property type="match status" value="2"/>
</dbReference>
<dbReference type="PANTHER" id="PTHR42877">
    <property type="entry name" value="L-ORNITHINE N(5)-MONOOXYGENASE-RELATED"/>
    <property type="match status" value="1"/>
</dbReference>
<dbReference type="PRINTS" id="PR00411">
    <property type="entry name" value="PNDRDTASEI"/>
</dbReference>
<dbReference type="EMBL" id="RPFW01000001">
    <property type="protein sequence ID" value="TVZ07096.1"/>
    <property type="molecule type" value="Genomic_DNA"/>
</dbReference>
<dbReference type="InterPro" id="IPR051209">
    <property type="entry name" value="FAD-bind_Monooxygenase_sf"/>
</dbReference>
<organism evidence="1 2">
    <name type="scientific">Trebonia kvetii</name>
    <dbReference type="NCBI Taxonomy" id="2480626"/>
    <lineage>
        <taxon>Bacteria</taxon>
        <taxon>Bacillati</taxon>
        <taxon>Actinomycetota</taxon>
        <taxon>Actinomycetes</taxon>
        <taxon>Streptosporangiales</taxon>
        <taxon>Treboniaceae</taxon>
        <taxon>Trebonia</taxon>
    </lineage>
</organism>
<dbReference type="AlphaFoldDB" id="A0A6P2C9Q6"/>
<evidence type="ECO:0000313" key="2">
    <source>
        <dbReference type="Proteomes" id="UP000460272"/>
    </source>
</evidence>
<dbReference type="OrthoDB" id="5168853at2"/>
<dbReference type="Proteomes" id="UP000460272">
    <property type="component" value="Unassembled WGS sequence"/>
</dbReference>
<sequence length="507" mass="55860">MPVRDAPAAESVDVLIVGAGFAGIGMGIQLARRGRESFVIIEQAHDVGGTWRDNRYPGVSCDIPSHLYSFSFRQNPGWSRVFAEGREIQEYLRACVREEGLLDHLRLNCTLSHAQWSDDDGRWLVRTTQGEFWAASLVIATGRLTEPKIPLIKNLDGFGGRWWHSARWNAKVSLVGKRVGLVGTGASAIQILPRLAGEASEIVVFQRSAPYILPRGDREYSREEIERFAADPRTVTALRDELFAEAERGIGARQRRHPDIDLLRRRALDHLAASVGDAGLRRLLTPGYEIGCKRILFSDDYYAALQLGHVRQESSPLIRIADSSGASAGHGNRTAIAASGNAYELDVLVLATGFNVARPHIAGHIRGRRDRLLADEWSTGMVAHASTTVHGFPNMYVLDGPNAALGHNSAIYMIETQVGYVLRALDHLAASGADALDVTAEAVQSYMRDIDAMAQDTVWVQGGCTSWYRDERTGRVTLLWPDSATSFRDRLATFVPGQYEHLSRGGH</sequence>
<dbReference type="Gene3D" id="3.50.50.60">
    <property type="entry name" value="FAD/NAD(P)-binding domain"/>
    <property type="match status" value="2"/>
</dbReference>
<dbReference type="RefSeq" id="WP_145851851.1">
    <property type="nucleotide sequence ID" value="NZ_RPFW01000001.1"/>
</dbReference>
<gene>
    <name evidence="1" type="ORF">EAS64_07200</name>
</gene>
<dbReference type="Pfam" id="PF13738">
    <property type="entry name" value="Pyr_redox_3"/>
    <property type="match status" value="1"/>
</dbReference>
<dbReference type="PANTHER" id="PTHR42877:SF4">
    <property type="entry name" value="FAD_NAD(P)-BINDING DOMAIN-CONTAINING PROTEIN-RELATED"/>
    <property type="match status" value="1"/>
</dbReference>
<dbReference type="InterPro" id="IPR036188">
    <property type="entry name" value="FAD/NAD-bd_sf"/>
</dbReference>
<comment type="caution">
    <text evidence="1">The sequence shown here is derived from an EMBL/GenBank/DDBJ whole genome shotgun (WGS) entry which is preliminary data.</text>
</comment>
<accession>A0A6P2C9Q6</accession>
<protein>
    <submittedName>
        <fullName evidence="1">NAD(P)/FAD-dependent oxidoreductase</fullName>
    </submittedName>
</protein>
<evidence type="ECO:0000313" key="1">
    <source>
        <dbReference type="EMBL" id="TVZ07096.1"/>
    </source>
</evidence>
<proteinExistence type="predicted"/>
<keyword evidence="2" id="KW-1185">Reference proteome</keyword>
<name>A0A6P2C9Q6_9ACTN</name>
<reference evidence="1 2" key="1">
    <citation type="submission" date="2018-11" db="EMBL/GenBank/DDBJ databases">
        <title>Trebonia kvetii gen.nov., sp.nov., a novel acidophilic actinobacterium, and proposal of the new actinobacterial family Treboniaceae fam. nov.</title>
        <authorList>
            <person name="Rapoport D."/>
            <person name="Sagova-Mareckova M."/>
            <person name="Sedlacek I."/>
            <person name="Provaznik J."/>
            <person name="Kralova S."/>
            <person name="Pavlinic D."/>
            <person name="Benes V."/>
            <person name="Kopecky J."/>
        </authorList>
    </citation>
    <scope>NUCLEOTIDE SEQUENCE [LARGE SCALE GENOMIC DNA]</scope>
    <source>
        <strain evidence="1 2">15Tr583</strain>
    </source>
</reference>